<accession>A0A9W6ZIF9</accession>
<feature type="compositionally biased region" description="Acidic residues" evidence="1">
    <location>
        <begin position="250"/>
        <end position="261"/>
    </location>
</feature>
<feature type="region of interest" description="Disordered" evidence="1">
    <location>
        <begin position="248"/>
        <end position="267"/>
    </location>
</feature>
<reference evidence="3" key="1">
    <citation type="submission" date="2022-07" db="EMBL/GenBank/DDBJ databases">
        <title>Genome analysis of Parmales, a sister group of diatoms, reveals the evolutionary specialization of diatoms from phago-mixotrophs to photoautotrophs.</title>
        <authorList>
            <person name="Ban H."/>
            <person name="Sato S."/>
            <person name="Yoshikawa S."/>
            <person name="Kazumasa Y."/>
            <person name="Nakamura Y."/>
            <person name="Ichinomiya M."/>
            <person name="Saitoh K."/>
            <person name="Sato N."/>
            <person name="Blanc-Mathieu R."/>
            <person name="Endo H."/>
            <person name="Kuwata A."/>
            <person name="Ogata H."/>
        </authorList>
    </citation>
    <scope>NUCLEOTIDE SEQUENCE</scope>
</reference>
<evidence type="ECO:0000259" key="2">
    <source>
        <dbReference type="Pfam" id="PF03835"/>
    </source>
</evidence>
<evidence type="ECO:0000256" key="1">
    <source>
        <dbReference type="SAM" id="MobiDB-lite"/>
    </source>
</evidence>
<dbReference type="InterPro" id="IPR018325">
    <property type="entry name" value="Rad4/PNGase_transGLS-fold"/>
</dbReference>
<dbReference type="GO" id="GO:0000111">
    <property type="term" value="C:nucleotide-excision repair factor 2 complex"/>
    <property type="evidence" value="ECO:0007669"/>
    <property type="project" value="TreeGrafter"/>
</dbReference>
<organism evidence="3 4">
    <name type="scientific">Triparma retinervis</name>
    <dbReference type="NCBI Taxonomy" id="2557542"/>
    <lineage>
        <taxon>Eukaryota</taxon>
        <taxon>Sar</taxon>
        <taxon>Stramenopiles</taxon>
        <taxon>Ochrophyta</taxon>
        <taxon>Bolidophyceae</taxon>
        <taxon>Parmales</taxon>
        <taxon>Triparmaceae</taxon>
        <taxon>Triparma</taxon>
    </lineage>
</organism>
<dbReference type="Proteomes" id="UP001165082">
    <property type="component" value="Unassembled WGS sequence"/>
</dbReference>
<name>A0A9W6ZIF9_9STRA</name>
<dbReference type="GO" id="GO:0005737">
    <property type="term" value="C:cytoplasm"/>
    <property type="evidence" value="ECO:0007669"/>
    <property type="project" value="TreeGrafter"/>
</dbReference>
<keyword evidence="4" id="KW-1185">Reference proteome</keyword>
<proteinExistence type="predicted"/>
<dbReference type="InterPro" id="IPR038765">
    <property type="entry name" value="Papain-like_cys_pep_sf"/>
</dbReference>
<dbReference type="GO" id="GO:0006289">
    <property type="term" value="P:nucleotide-excision repair"/>
    <property type="evidence" value="ECO:0007669"/>
    <property type="project" value="InterPro"/>
</dbReference>
<sequence>MMKKSPPLNPALLMKRRENLTIGRMKKKKKRRNPSKSLTSIKNTLKKHGHLARRAEDLHNSTLLSHLASAVFSSSSSSSSIPLLMSLFPPLGLEVELDRLYSVTRDEARPINSRGNLSFVFHWFCDLFVSSKAQSRGKGKSKAKRSLPPSSLPPTMITAVASVFHLSSNPSLNIPRLLSSILRLLHHRSRIVVSVPTPHPGDITPFLIWESSSSILRGINNRQLRRVFASGGVDLRVKTKMGGSAADAICLDDDNDGDGAGDEPPQPPLPAFLPTPPISCWVEAYCAEEKRWLHLDPLNGEFDRPANVEPRLKREWNEHPGKGEVVKEARNSVPYIVACEHYLDGSVDEGSITDVTRRYAASFATSKLLLIVPLASKKNGMFAGEFIYSRSDVSIARSSRKWLFEGRKVKDDELGKPAKEVIKRKIAGAGGGRSSSSNFVSRASRRQGGGAPPGFGLSTYNLDAEGTKESAERQKKLAEEDVAREGGEGGGKEMEALYGEWQ</sequence>
<dbReference type="Gene3D" id="3.90.260.10">
    <property type="entry name" value="Transglutaminase-like"/>
    <property type="match status" value="1"/>
</dbReference>
<dbReference type="InterPro" id="IPR036985">
    <property type="entry name" value="Transglutaminase-like_sf"/>
</dbReference>
<dbReference type="OrthoDB" id="206255at2759"/>
<dbReference type="InterPro" id="IPR004583">
    <property type="entry name" value="DNA_repair_Rad4"/>
</dbReference>
<dbReference type="AlphaFoldDB" id="A0A9W6ZIF9"/>
<dbReference type="GO" id="GO:0003684">
    <property type="term" value="F:damaged DNA binding"/>
    <property type="evidence" value="ECO:0007669"/>
    <property type="project" value="InterPro"/>
</dbReference>
<feature type="compositionally biased region" description="Basic and acidic residues" evidence="1">
    <location>
        <begin position="465"/>
        <end position="495"/>
    </location>
</feature>
<comment type="caution">
    <text evidence="3">The sequence shown here is derived from an EMBL/GenBank/DDBJ whole genome shotgun (WGS) entry which is preliminary data.</text>
</comment>
<dbReference type="GO" id="GO:0003697">
    <property type="term" value="F:single-stranded DNA binding"/>
    <property type="evidence" value="ECO:0007669"/>
    <property type="project" value="TreeGrafter"/>
</dbReference>
<dbReference type="GO" id="GO:0006298">
    <property type="term" value="P:mismatch repair"/>
    <property type="evidence" value="ECO:0007669"/>
    <property type="project" value="TreeGrafter"/>
</dbReference>
<gene>
    <name evidence="3" type="ORF">TrRE_jg12317</name>
</gene>
<dbReference type="GO" id="GO:0071942">
    <property type="term" value="C:XPC complex"/>
    <property type="evidence" value="ECO:0007669"/>
    <property type="project" value="TreeGrafter"/>
</dbReference>
<feature type="region of interest" description="Disordered" evidence="1">
    <location>
        <begin position="426"/>
        <end position="502"/>
    </location>
</feature>
<dbReference type="SUPFAM" id="SSF54001">
    <property type="entry name" value="Cysteine proteinases"/>
    <property type="match status" value="1"/>
</dbReference>
<feature type="non-terminal residue" evidence="3">
    <location>
        <position position="1"/>
    </location>
</feature>
<protein>
    <recommendedName>
        <fullName evidence="2">Rad4/PNGase transglutaminase-like fold domain-containing protein</fullName>
    </recommendedName>
</protein>
<dbReference type="PANTHER" id="PTHR12135:SF0">
    <property type="entry name" value="DNA REPAIR PROTEIN COMPLEMENTING XP-C CELLS"/>
    <property type="match status" value="1"/>
</dbReference>
<evidence type="ECO:0000313" key="4">
    <source>
        <dbReference type="Proteomes" id="UP001165082"/>
    </source>
</evidence>
<dbReference type="PANTHER" id="PTHR12135">
    <property type="entry name" value="DNA REPAIR PROTEIN XP-C / RAD4"/>
    <property type="match status" value="1"/>
</dbReference>
<dbReference type="EMBL" id="BRXZ01000694">
    <property type="protein sequence ID" value="GMH51114.1"/>
    <property type="molecule type" value="Genomic_DNA"/>
</dbReference>
<evidence type="ECO:0000313" key="3">
    <source>
        <dbReference type="EMBL" id="GMH51114.1"/>
    </source>
</evidence>
<feature type="domain" description="Rad4/PNGase transglutaminase-like fold" evidence="2">
    <location>
        <begin position="278"/>
        <end position="366"/>
    </location>
</feature>
<dbReference type="Pfam" id="PF03835">
    <property type="entry name" value="Rad4"/>
    <property type="match status" value="1"/>
</dbReference>